<keyword evidence="2" id="KW-1185">Reference proteome</keyword>
<evidence type="ECO:0000313" key="1">
    <source>
        <dbReference type="EMBL" id="VBB08458.1"/>
    </source>
</evidence>
<dbReference type="RefSeq" id="WP_122629327.1">
    <property type="nucleotide sequence ID" value="NZ_UPPP01000091.1"/>
</dbReference>
<protein>
    <submittedName>
        <fullName evidence="1">Uncharacterized protein</fullName>
    </submittedName>
</protein>
<dbReference type="EMBL" id="UPPP01000091">
    <property type="protein sequence ID" value="VBB08458.1"/>
    <property type="molecule type" value="Genomic_DNA"/>
</dbReference>
<gene>
    <name evidence="1" type="ORF">LUCI_3730</name>
</gene>
<dbReference type="AlphaFoldDB" id="A0A498RH46"/>
<name>A0A498RH46_9FIRM</name>
<accession>A0A498RH46</accession>
<proteinExistence type="predicted"/>
<reference evidence="1 2" key="1">
    <citation type="submission" date="2018-06" db="EMBL/GenBank/DDBJ databases">
        <authorList>
            <person name="Strepis N."/>
        </authorList>
    </citation>
    <scope>NUCLEOTIDE SEQUENCE [LARGE SCALE GENOMIC DNA]</scope>
    <source>
        <strain evidence="1">LUCI</strain>
    </source>
</reference>
<evidence type="ECO:0000313" key="2">
    <source>
        <dbReference type="Proteomes" id="UP000277811"/>
    </source>
</evidence>
<organism evidence="1 2">
    <name type="scientific">Lucifera butyrica</name>
    <dbReference type="NCBI Taxonomy" id="1351585"/>
    <lineage>
        <taxon>Bacteria</taxon>
        <taxon>Bacillati</taxon>
        <taxon>Bacillota</taxon>
        <taxon>Negativicutes</taxon>
        <taxon>Veillonellales</taxon>
        <taxon>Veillonellaceae</taxon>
        <taxon>Lucifera</taxon>
    </lineage>
</organism>
<sequence>MLLAESESNSNSAIPAEYLSYFVQRHPKYAVKQPGKTWKTKNKSLADPAIKAHLRGQYAVATVAPWYPSFGVIDIDDAPIDKVAYIREAIGLNEANSMVCRSENLNSYHVYFRPVYNDKPPTVRLLNDVFTPWAARRAVEIYPKAAKCFRLPFSPADTPMYNHGGLTTVEEKLYWFNKLDEYELAEAPTDQQTVLPFQIEPLRVYANTYKRGLDYLEHGLDSPSSRHEAQFCVLYALWRMNIDIQDAMVMCFRWIRTKHNGLSKEIKRNPARVQKEIMRQAERIWNDYDLARVYPDAIHNLHHGYLTKPDIEAIIRICEGNLPRMKFLGELVRYINPRQEREAVNVHTDRLISWSSYTNYRRFLDELSGKGIIERSGSYQVGKAAKTIKLKWEFQPVQKAVTGDKRTLGILEAIPSSFTAEELRYKLKETGKERTAIIKTVKAIFEPKVRCEKIENIYNSYGLSRDELLLH</sequence>
<dbReference type="Proteomes" id="UP000277811">
    <property type="component" value="Unassembled WGS sequence"/>
</dbReference>